<comment type="subcellular location">
    <subcellularLocation>
        <location evidence="1">Cell outer membrane</location>
    </subcellularLocation>
</comment>
<dbReference type="InterPro" id="IPR006664">
    <property type="entry name" value="OMP_bac"/>
</dbReference>
<evidence type="ECO:0000313" key="6">
    <source>
        <dbReference type="EMBL" id="MBC6490864.1"/>
    </source>
</evidence>
<dbReference type="PANTHER" id="PTHR30329:SF21">
    <property type="entry name" value="LIPOPROTEIN YIAD-RELATED"/>
    <property type="match status" value="1"/>
</dbReference>
<accession>A0ABR7M761</accession>
<evidence type="ECO:0000256" key="3">
    <source>
        <dbReference type="ARBA" id="ARBA00023237"/>
    </source>
</evidence>
<evidence type="ECO:0000259" key="5">
    <source>
        <dbReference type="PROSITE" id="PS51123"/>
    </source>
</evidence>
<dbReference type="Proteomes" id="UP000765802">
    <property type="component" value="Unassembled WGS sequence"/>
</dbReference>
<proteinExistence type="predicted"/>
<dbReference type="SUPFAM" id="SSF103088">
    <property type="entry name" value="OmpA-like"/>
    <property type="match status" value="1"/>
</dbReference>
<dbReference type="CDD" id="cd07185">
    <property type="entry name" value="OmpA_C-like"/>
    <property type="match status" value="1"/>
</dbReference>
<reference evidence="6 7" key="1">
    <citation type="submission" date="2016-07" db="EMBL/GenBank/DDBJ databases">
        <title>Genome analysis of Flavihumibacter stibioxidans YS-17.</title>
        <authorList>
            <person name="Shi K."/>
            <person name="Han Y."/>
            <person name="Wang G."/>
        </authorList>
    </citation>
    <scope>NUCLEOTIDE SEQUENCE [LARGE SCALE GENOMIC DNA]</scope>
    <source>
        <strain evidence="6 7">YS-17</strain>
    </source>
</reference>
<dbReference type="Gene3D" id="3.30.1330.60">
    <property type="entry name" value="OmpA-like domain"/>
    <property type="match status" value="1"/>
</dbReference>
<keyword evidence="3" id="KW-0998">Cell outer membrane</keyword>
<dbReference type="InterPro" id="IPR009282">
    <property type="entry name" value="DUF937"/>
</dbReference>
<dbReference type="InterPro" id="IPR006665">
    <property type="entry name" value="OmpA-like"/>
</dbReference>
<dbReference type="Pfam" id="PF00691">
    <property type="entry name" value="OmpA"/>
    <property type="match status" value="1"/>
</dbReference>
<evidence type="ECO:0000256" key="2">
    <source>
        <dbReference type="ARBA" id="ARBA00023136"/>
    </source>
</evidence>
<keyword evidence="2 4" id="KW-0472">Membrane</keyword>
<dbReference type="PRINTS" id="PR01021">
    <property type="entry name" value="OMPADOMAIN"/>
</dbReference>
<name>A0ABR7M761_9BACT</name>
<dbReference type="Pfam" id="PF06078">
    <property type="entry name" value="DUF937"/>
    <property type="match status" value="1"/>
</dbReference>
<protein>
    <recommendedName>
        <fullName evidence="5">OmpA-like domain-containing protein</fullName>
    </recommendedName>
</protein>
<dbReference type="PANTHER" id="PTHR30329">
    <property type="entry name" value="STATOR ELEMENT OF FLAGELLAR MOTOR COMPLEX"/>
    <property type="match status" value="1"/>
</dbReference>
<dbReference type="EMBL" id="MBUA01000012">
    <property type="protein sequence ID" value="MBC6490864.1"/>
    <property type="molecule type" value="Genomic_DNA"/>
</dbReference>
<dbReference type="RefSeq" id="WP_187256210.1">
    <property type="nucleotide sequence ID" value="NZ_JBHULF010000014.1"/>
</dbReference>
<dbReference type="PROSITE" id="PS51123">
    <property type="entry name" value="OMPA_2"/>
    <property type="match status" value="1"/>
</dbReference>
<gene>
    <name evidence="6" type="ORF">BC349_07460</name>
</gene>
<keyword evidence="7" id="KW-1185">Reference proteome</keyword>
<dbReference type="InterPro" id="IPR036737">
    <property type="entry name" value="OmpA-like_sf"/>
</dbReference>
<sequence length="404" mass="41235">MSFNILDAVKGFLTPDLIGKAANYLGESNESVGKAIGGLVPSALLGITSKAESGGGDMVLDLARKAMDSGILGNLSNAFSTGGGGIPDSSPGLLHGIFGDKVGGIANAIAQFAGIKGSSAASLLGSVLPLALGLLGKHAGENNLSGSGLLSMLREQKPGLLNALPGGLNIGGLLGLGAAKPGAAPTAHAVHEEPKRSGSWLMPLLLGLAAVALLLYIMKGCGADHKEEAKVEAPVVAVPEPAPVTTAQPARESLKVKLADGTEINAYKGGIEDQLVACLNDAACVAGRDKWFDFDNINFEVGSARLTAESMAQVQNIVSILKAYPKARIKIGGYTDKTGDAVANKKLSQERADAVLAAITSAGAAATQLVGAEGYGEELAKVAEEASDEDRRVDRRISVQLREK</sequence>
<evidence type="ECO:0000256" key="4">
    <source>
        <dbReference type="PROSITE-ProRule" id="PRU00473"/>
    </source>
</evidence>
<feature type="domain" description="OmpA-like" evidence="5">
    <location>
        <begin position="286"/>
        <end position="404"/>
    </location>
</feature>
<evidence type="ECO:0000313" key="7">
    <source>
        <dbReference type="Proteomes" id="UP000765802"/>
    </source>
</evidence>
<organism evidence="6 7">
    <name type="scientific">Flavihumibacter stibioxidans</name>
    <dbReference type="NCBI Taxonomy" id="1834163"/>
    <lineage>
        <taxon>Bacteria</taxon>
        <taxon>Pseudomonadati</taxon>
        <taxon>Bacteroidota</taxon>
        <taxon>Chitinophagia</taxon>
        <taxon>Chitinophagales</taxon>
        <taxon>Chitinophagaceae</taxon>
        <taxon>Flavihumibacter</taxon>
    </lineage>
</organism>
<comment type="caution">
    <text evidence="6">The sequence shown here is derived from an EMBL/GenBank/DDBJ whole genome shotgun (WGS) entry which is preliminary data.</text>
</comment>
<evidence type="ECO:0000256" key="1">
    <source>
        <dbReference type="ARBA" id="ARBA00004442"/>
    </source>
</evidence>
<dbReference type="InterPro" id="IPR050330">
    <property type="entry name" value="Bact_OuterMem_StrucFunc"/>
</dbReference>